<proteinExistence type="predicted"/>
<evidence type="ECO:0000256" key="1">
    <source>
        <dbReference type="SAM" id="Coils"/>
    </source>
</evidence>
<evidence type="ECO:0000313" key="3">
    <source>
        <dbReference type="EMBL" id="KAK7919160.1"/>
    </source>
</evidence>
<reference evidence="4" key="1">
    <citation type="submission" date="2024-04" db="EMBL/GenBank/DDBJ databases">
        <title>Salinicola lusitanus LLJ914,a marine bacterium isolated from the Okinawa Trough.</title>
        <authorList>
            <person name="Li J."/>
        </authorList>
    </citation>
    <scope>NUCLEOTIDE SEQUENCE [LARGE SCALE GENOMIC DNA]</scope>
</reference>
<accession>A0AAW0P7S0</accession>
<keyword evidence="4" id="KW-1185">Reference proteome</keyword>
<protein>
    <recommendedName>
        <fullName evidence="2">Dynein regulatory complex protein 1 C-terminal domain-containing protein</fullName>
    </recommendedName>
</protein>
<dbReference type="InterPro" id="IPR029440">
    <property type="entry name" value="DRC1_C"/>
</dbReference>
<dbReference type="EMBL" id="JBBPFD010000007">
    <property type="protein sequence ID" value="KAK7919160.1"/>
    <property type="molecule type" value="Genomic_DNA"/>
</dbReference>
<dbReference type="Pfam" id="PF14775">
    <property type="entry name" value="NYD-SP28_assoc"/>
    <property type="match status" value="1"/>
</dbReference>
<feature type="domain" description="Dynein regulatory complex protein 1 C-terminal" evidence="2">
    <location>
        <begin position="238"/>
        <end position="290"/>
    </location>
</feature>
<dbReference type="PANTHER" id="PTHR21625">
    <property type="entry name" value="NYD-SP28 PROTEIN"/>
    <property type="match status" value="1"/>
</dbReference>
<sequence length="329" mass="37722">MEKLLIRLSRAEEENKRLQRKRIHLAVSAALKYERMWLSEDAELQKLLEKVLYVDKTISEQVLQEPWENAEMQKRMEIYWASSCSQDQVNVGYGTTSSSEEEVENSAETPRSINRLLEILCGETGFLIDVKIVKLLDTLDDHEQTPVKMGFLFHTLGLEERDLPDLVDFLIKYSQREDRLEAESTQSRRSTHNPIEPSDVLQALTAFLNRPNKNGHSRSHWSVQTVNVVRNMSPEQNYWRSLASAIPEDKQNMWRVTKMVLKKYLSVLSSIPELSQDVMSLQQENKELQAVQMWIMGLNKASAGLEAFARASDVLSLPEASVGVLMSLV</sequence>
<evidence type="ECO:0000259" key="2">
    <source>
        <dbReference type="Pfam" id="PF14775"/>
    </source>
</evidence>
<dbReference type="Proteomes" id="UP001460270">
    <property type="component" value="Unassembled WGS sequence"/>
</dbReference>
<keyword evidence="1" id="KW-0175">Coiled coil</keyword>
<dbReference type="GO" id="GO:0070286">
    <property type="term" value="P:axonemal dynein complex assembly"/>
    <property type="evidence" value="ECO:0007669"/>
    <property type="project" value="InterPro"/>
</dbReference>
<gene>
    <name evidence="3" type="ORF">WMY93_010444</name>
</gene>
<dbReference type="GO" id="GO:0005858">
    <property type="term" value="C:axonemal dynein complex"/>
    <property type="evidence" value="ECO:0007669"/>
    <property type="project" value="InterPro"/>
</dbReference>
<dbReference type="PANTHER" id="PTHR21625:SF1">
    <property type="entry name" value="DYNEIN REGULATORY COMPLEX PROTEIN 1"/>
    <property type="match status" value="1"/>
</dbReference>
<comment type="caution">
    <text evidence="3">The sequence shown here is derived from an EMBL/GenBank/DDBJ whole genome shotgun (WGS) entry which is preliminary data.</text>
</comment>
<feature type="coiled-coil region" evidence="1">
    <location>
        <begin position="1"/>
        <end position="28"/>
    </location>
</feature>
<dbReference type="InterPro" id="IPR039750">
    <property type="entry name" value="DRC1/DRC2"/>
</dbReference>
<dbReference type="AlphaFoldDB" id="A0AAW0P7S0"/>
<organism evidence="3 4">
    <name type="scientific">Mugilogobius chulae</name>
    <name type="common">yellowstripe goby</name>
    <dbReference type="NCBI Taxonomy" id="88201"/>
    <lineage>
        <taxon>Eukaryota</taxon>
        <taxon>Metazoa</taxon>
        <taxon>Chordata</taxon>
        <taxon>Craniata</taxon>
        <taxon>Vertebrata</taxon>
        <taxon>Euteleostomi</taxon>
        <taxon>Actinopterygii</taxon>
        <taxon>Neopterygii</taxon>
        <taxon>Teleostei</taxon>
        <taxon>Neoteleostei</taxon>
        <taxon>Acanthomorphata</taxon>
        <taxon>Gobiaria</taxon>
        <taxon>Gobiiformes</taxon>
        <taxon>Gobioidei</taxon>
        <taxon>Gobiidae</taxon>
        <taxon>Gobionellinae</taxon>
        <taxon>Mugilogobius</taxon>
    </lineage>
</organism>
<dbReference type="GO" id="GO:0003352">
    <property type="term" value="P:regulation of cilium movement"/>
    <property type="evidence" value="ECO:0007669"/>
    <property type="project" value="TreeGrafter"/>
</dbReference>
<evidence type="ECO:0000313" key="4">
    <source>
        <dbReference type="Proteomes" id="UP001460270"/>
    </source>
</evidence>
<name>A0AAW0P7S0_9GOBI</name>
<dbReference type="GO" id="GO:0060285">
    <property type="term" value="P:cilium-dependent cell motility"/>
    <property type="evidence" value="ECO:0007669"/>
    <property type="project" value="TreeGrafter"/>
</dbReference>